<evidence type="ECO:0000259" key="2">
    <source>
        <dbReference type="SMART" id="SM00014"/>
    </source>
</evidence>
<feature type="transmembrane region" description="Helical" evidence="1">
    <location>
        <begin position="173"/>
        <end position="193"/>
    </location>
</feature>
<feature type="transmembrane region" description="Helical" evidence="1">
    <location>
        <begin position="49"/>
        <end position="67"/>
    </location>
</feature>
<feature type="transmembrane region" description="Helical" evidence="1">
    <location>
        <begin position="229"/>
        <end position="249"/>
    </location>
</feature>
<organism evidence="3 4">
    <name type="scientific">PS1 clade bacterium</name>
    <dbReference type="NCBI Taxonomy" id="2175152"/>
    <lineage>
        <taxon>Bacteria</taxon>
        <taxon>Pseudomonadati</taxon>
        <taxon>Pseudomonadota</taxon>
        <taxon>Alphaproteobacteria</taxon>
        <taxon>PS1 clade</taxon>
    </lineage>
</organism>
<evidence type="ECO:0000313" key="3">
    <source>
        <dbReference type="EMBL" id="RCL77052.1"/>
    </source>
</evidence>
<dbReference type="PANTHER" id="PTHR14969">
    <property type="entry name" value="SPHINGOSINE-1-PHOSPHATE PHOSPHOHYDROLASE"/>
    <property type="match status" value="1"/>
</dbReference>
<feature type="transmembrane region" description="Helical" evidence="1">
    <location>
        <begin position="20"/>
        <end position="42"/>
    </location>
</feature>
<dbReference type="SMART" id="SM00014">
    <property type="entry name" value="acidPPc"/>
    <property type="match status" value="1"/>
</dbReference>
<proteinExistence type="predicted"/>
<reference evidence="3 4" key="1">
    <citation type="journal article" date="2018" name="Microbiome">
        <title>Fine metagenomic profile of the Mediterranean stratified and mixed water columns revealed by assembly and recruitment.</title>
        <authorList>
            <person name="Haro-Moreno J.M."/>
            <person name="Lopez-Perez M."/>
            <person name="De La Torre J.R."/>
            <person name="Picazo A."/>
            <person name="Camacho A."/>
            <person name="Rodriguez-Valera F."/>
        </authorList>
    </citation>
    <scope>NUCLEOTIDE SEQUENCE [LARGE SCALE GENOMIC DNA]</scope>
    <source>
        <strain evidence="3">MED-G55</strain>
    </source>
</reference>
<evidence type="ECO:0000313" key="4">
    <source>
        <dbReference type="Proteomes" id="UP000252132"/>
    </source>
</evidence>
<name>A0A368DYX0_9PROT</name>
<feature type="transmembrane region" description="Helical" evidence="1">
    <location>
        <begin position="142"/>
        <end position="161"/>
    </location>
</feature>
<gene>
    <name evidence="3" type="ORF">DBW69_04380</name>
</gene>
<feature type="transmembrane region" description="Helical" evidence="1">
    <location>
        <begin position="269"/>
        <end position="287"/>
    </location>
</feature>
<feature type="domain" description="Phosphatidic acid phosphatase type 2/haloperoxidase" evidence="2">
    <location>
        <begin position="53"/>
        <end position="157"/>
    </location>
</feature>
<keyword evidence="1" id="KW-1133">Transmembrane helix</keyword>
<dbReference type="InterPro" id="IPR000326">
    <property type="entry name" value="PAP2/HPO"/>
</dbReference>
<dbReference type="Gene3D" id="1.20.144.10">
    <property type="entry name" value="Phosphatidic acid phosphatase type 2/haloperoxidase"/>
    <property type="match status" value="2"/>
</dbReference>
<keyword evidence="1" id="KW-0812">Transmembrane</keyword>
<dbReference type="SUPFAM" id="SSF48317">
    <property type="entry name" value="Acid phosphatase/Vanadium-dependent haloperoxidase"/>
    <property type="match status" value="1"/>
</dbReference>
<evidence type="ECO:0000256" key="1">
    <source>
        <dbReference type="SAM" id="Phobius"/>
    </source>
</evidence>
<dbReference type="InterPro" id="IPR036938">
    <property type="entry name" value="PAP2/HPO_sf"/>
</dbReference>
<dbReference type="EMBL" id="QOQF01000013">
    <property type="protein sequence ID" value="RCL77052.1"/>
    <property type="molecule type" value="Genomic_DNA"/>
</dbReference>
<dbReference type="AlphaFoldDB" id="A0A368DYX0"/>
<feature type="transmembrane region" description="Helical" evidence="1">
    <location>
        <begin position="199"/>
        <end position="217"/>
    </location>
</feature>
<dbReference type="PANTHER" id="PTHR14969:SF13">
    <property type="entry name" value="AT30094P"/>
    <property type="match status" value="1"/>
</dbReference>
<keyword evidence="1" id="KW-0472">Membrane</keyword>
<dbReference type="Pfam" id="PF01569">
    <property type="entry name" value="PAP2"/>
    <property type="match status" value="1"/>
</dbReference>
<sequence length="300" mass="33051">MTIMNDLSWVPALRTDVLTLLFTNVTLLGYQVFLFLFLSFGFYFWRTKAFYQAGLLLFLTAGINLFLKDFYQDPRPDAIYALDNKTGNSFGWPSGHAQMAIVLWGWLALQVEKTWLKTSLWTVAALICMSRIYLGVHDIGDVLGGVTLGAFTLYAWVKLDVANRLITALESYGLPRLVLVLLGVQVIYMGMHFGGTLDFVGSWMWGLMMGWFVGHELDARRGVELQGHLIARFGICAVGAALVFGALIISGRVLGLADDTITGDILAPYGSGVAFGLVMSLVIPWLIRLLPFGHSGPEGV</sequence>
<protein>
    <submittedName>
        <fullName evidence="3">Phosphatase PAP2 family protein</fullName>
    </submittedName>
</protein>
<accession>A0A368DYX0</accession>
<dbReference type="Proteomes" id="UP000252132">
    <property type="component" value="Unassembled WGS sequence"/>
</dbReference>
<comment type="caution">
    <text evidence="3">The sequence shown here is derived from an EMBL/GenBank/DDBJ whole genome shotgun (WGS) entry which is preliminary data.</text>
</comment>